<dbReference type="InterPro" id="IPR032808">
    <property type="entry name" value="DoxX"/>
</dbReference>
<evidence type="ECO:0000256" key="5">
    <source>
        <dbReference type="ARBA" id="ARBA00022989"/>
    </source>
</evidence>
<feature type="region of interest" description="Disordered" evidence="7">
    <location>
        <begin position="1"/>
        <end position="29"/>
    </location>
</feature>
<reference evidence="9 10" key="1">
    <citation type="submission" date="2018-11" db="EMBL/GenBank/DDBJ databases">
        <title>Sequencing the genomes of 1000 actinobacteria strains.</title>
        <authorList>
            <person name="Klenk H.-P."/>
        </authorList>
    </citation>
    <scope>NUCLEOTIDE SEQUENCE [LARGE SCALE GENOMIC DNA]</scope>
    <source>
        <strain evidence="9 10">DSM 14012</strain>
    </source>
</reference>
<evidence type="ECO:0000313" key="9">
    <source>
        <dbReference type="EMBL" id="ROR80817.1"/>
    </source>
</evidence>
<keyword evidence="6 8" id="KW-0472">Membrane</keyword>
<keyword evidence="10" id="KW-1185">Reference proteome</keyword>
<comment type="similarity">
    <text evidence="2">Belongs to the DoxX family.</text>
</comment>
<organism evidence="9 10">
    <name type="scientific">Plantibacter flavus</name>
    <dbReference type="NCBI Taxonomy" id="150123"/>
    <lineage>
        <taxon>Bacteria</taxon>
        <taxon>Bacillati</taxon>
        <taxon>Actinomycetota</taxon>
        <taxon>Actinomycetes</taxon>
        <taxon>Micrococcales</taxon>
        <taxon>Microbacteriaceae</taxon>
        <taxon>Plantibacter</taxon>
    </lineage>
</organism>
<proteinExistence type="inferred from homology"/>
<evidence type="ECO:0000256" key="2">
    <source>
        <dbReference type="ARBA" id="ARBA00006679"/>
    </source>
</evidence>
<evidence type="ECO:0000256" key="6">
    <source>
        <dbReference type="ARBA" id="ARBA00023136"/>
    </source>
</evidence>
<feature type="transmembrane region" description="Helical" evidence="8">
    <location>
        <begin position="39"/>
        <end position="59"/>
    </location>
</feature>
<dbReference type="InterPro" id="IPR051907">
    <property type="entry name" value="DoxX-like_oxidoreductase"/>
</dbReference>
<dbReference type="Pfam" id="PF07681">
    <property type="entry name" value="DoxX"/>
    <property type="match status" value="1"/>
</dbReference>
<feature type="compositionally biased region" description="Basic and acidic residues" evidence="7">
    <location>
        <begin position="1"/>
        <end position="15"/>
    </location>
</feature>
<evidence type="ECO:0000256" key="1">
    <source>
        <dbReference type="ARBA" id="ARBA00004651"/>
    </source>
</evidence>
<evidence type="ECO:0000256" key="7">
    <source>
        <dbReference type="SAM" id="MobiDB-lite"/>
    </source>
</evidence>
<evidence type="ECO:0000313" key="10">
    <source>
        <dbReference type="Proteomes" id="UP000266915"/>
    </source>
</evidence>
<keyword evidence="5 8" id="KW-1133">Transmembrane helix</keyword>
<dbReference type="EMBL" id="RKHL01000001">
    <property type="protein sequence ID" value="ROR80817.1"/>
    <property type="molecule type" value="Genomic_DNA"/>
</dbReference>
<name>A0A3N2BZZ5_9MICO</name>
<dbReference type="PANTHER" id="PTHR33452">
    <property type="entry name" value="OXIDOREDUCTASE CATD-RELATED"/>
    <property type="match status" value="1"/>
</dbReference>
<evidence type="ECO:0000256" key="8">
    <source>
        <dbReference type="SAM" id="Phobius"/>
    </source>
</evidence>
<dbReference type="RefSeq" id="WP_085510165.1">
    <property type="nucleotide sequence ID" value="NZ_FXAP01000001.1"/>
</dbReference>
<dbReference type="Proteomes" id="UP000266915">
    <property type="component" value="Unassembled WGS sequence"/>
</dbReference>
<feature type="transmembrane region" description="Helical" evidence="8">
    <location>
        <begin position="134"/>
        <end position="155"/>
    </location>
</feature>
<dbReference type="AlphaFoldDB" id="A0A3N2BZZ5"/>
<feature type="transmembrane region" description="Helical" evidence="8">
    <location>
        <begin position="79"/>
        <end position="99"/>
    </location>
</feature>
<dbReference type="GO" id="GO:0005886">
    <property type="term" value="C:plasma membrane"/>
    <property type="evidence" value="ECO:0007669"/>
    <property type="project" value="UniProtKB-SubCell"/>
</dbReference>
<protein>
    <submittedName>
        <fullName evidence="9">Putative oxidoreductase</fullName>
    </submittedName>
</protein>
<accession>A0A3N2BZZ5</accession>
<evidence type="ECO:0000256" key="4">
    <source>
        <dbReference type="ARBA" id="ARBA00022692"/>
    </source>
</evidence>
<dbReference type="PANTHER" id="PTHR33452:SF1">
    <property type="entry name" value="INNER MEMBRANE PROTEIN YPHA-RELATED"/>
    <property type="match status" value="1"/>
</dbReference>
<comment type="subcellular location">
    <subcellularLocation>
        <location evidence="1">Cell membrane</location>
        <topology evidence="1">Multi-pass membrane protein</topology>
    </subcellularLocation>
</comment>
<feature type="transmembrane region" description="Helical" evidence="8">
    <location>
        <begin position="106"/>
        <end position="128"/>
    </location>
</feature>
<keyword evidence="4 8" id="KW-0812">Transmembrane</keyword>
<sequence>MTTLSDHQHTDHHEATTIPPVPASPSAPRGQAGIDAGLLLLRLALGVVFIAHGLQKFLVDSIPGVASGFGGMGIPAPEVAAVVVAGLEVVGGLLLIVGLGTRIVGALLAVTMAVAMVLVHLPAGFYAADGGFEYVMLLALASLALTLAGPGRLAVDALIRRRRSR</sequence>
<keyword evidence="3" id="KW-1003">Cell membrane</keyword>
<gene>
    <name evidence="9" type="ORF">EDD42_0863</name>
</gene>
<comment type="caution">
    <text evidence="9">The sequence shown here is derived from an EMBL/GenBank/DDBJ whole genome shotgun (WGS) entry which is preliminary data.</text>
</comment>
<evidence type="ECO:0000256" key="3">
    <source>
        <dbReference type="ARBA" id="ARBA00022475"/>
    </source>
</evidence>